<feature type="domain" description="HTH tetR-type" evidence="5">
    <location>
        <begin position="27"/>
        <end position="87"/>
    </location>
</feature>
<dbReference type="Proteomes" id="UP001595773">
    <property type="component" value="Unassembled WGS sequence"/>
</dbReference>
<keyword evidence="3" id="KW-0804">Transcription</keyword>
<dbReference type="Pfam" id="PF02909">
    <property type="entry name" value="TetR_C_1"/>
    <property type="match status" value="1"/>
</dbReference>
<dbReference type="InterPro" id="IPR001647">
    <property type="entry name" value="HTH_TetR"/>
</dbReference>
<dbReference type="Pfam" id="PF00440">
    <property type="entry name" value="TetR_N"/>
    <property type="match status" value="1"/>
</dbReference>
<dbReference type="RefSeq" id="WP_230066308.1">
    <property type="nucleotide sequence ID" value="NZ_BAABLL010000019.1"/>
</dbReference>
<dbReference type="PANTHER" id="PTHR30055">
    <property type="entry name" value="HTH-TYPE TRANSCRIPTIONAL REGULATOR RUTR"/>
    <property type="match status" value="1"/>
</dbReference>
<proteinExistence type="predicted"/>
<accession>A0ABV8QYD2</accession>
<evidence type="ECO:0000256" key="4">
    <source>
        <dbReference type="PROSITE-ProRule" id="PRU00335"/>
    </source>
</evidence>
<evidence type="ECO:0000313" key="7">
    <source>
        <dbReference type="Proteomes" id="UP001595773"/>
    </source>
</evidence>
<evidence type="ECO:0000256" key="2">
    <source>
        <dbReference type="ARBA" id="ARBA00023125"/>
    </source>
</evidence>
<dbReference type="PANTHER" id="PTHR30055:SF151">
    <property type="entry name" value="TRANSCRIPTIONAL REGULATORY PROTEIN"/>
    <property type="match status" value="1"/>
</dbReference>
<keyword evidence="7" id="KW-1185">Reference proteome</keyword>
<dbReference type="InterPro" id="IPR009057">
    <property type="entry name" value="Homeodomain-like_sf"/>
</dbReference>
<organism evidence="6 7">
    <name type="scientific">Arthrobacter cryoconiti</name>
    <dbReference type="NCBI Taxonomy" id="748907"/>
    <lineage>
        <taxon>Bacteria</taxon>
        <taxon>Bacillati</taxon>
        <taxon>Actinomycetota</taxon>
        <taxon>Actinomycetes</taxon>
        <taxon>Micrococcales</taxon>
        <taxon>Micrococcaceae</taxon>
        <taxon>Arthrobacter</taxon>
    </lineage>
</organism>
<dbReference type="PRINTS" id="PR00455">
    <property type="entry name" value="HTHTETR"/>
</dbReference>
<dbReference type="SUPFAM" id="SSF46689">
    <property type="entry name" value="Homeodomain-like"/>
    <property type="match status" value="1"/>
</dbReference>
<protein>
    <submittedName>
        <fullName evidence="6">TetR/AcrR family transcriptional regulator</fullName>
    </submittedName>
</protein>
<dbReference type="PROSITE" id="PS50977">
    <property type="entry name" value="HTH_TETR_2"/>
    <property type="match status" value="1"/>
</dbReference>
<feature type="DNA-binding region" description="H-T-H motif" evidence="4">
    <location>
        <begin position="50"/>
        <end position="69"/>
    </location>
</feature>
<evidence type="ECO:0000256" key="3">
    <source>
        <dbReference type="ARBA" id="ARBA00023163"/>
    </source>
</evidence>
<gene>
    <name evidence="6" type="ORF">ACFOW9_03610</name>
</gene>
<evidence type="ECO:0000256" key="1">
    <source>
        <dbReference type="ARBA" id="ARBA00023015"/>
    </source>
</evidence>
<dbReference type="InterPro" id="IPR004111">
    <property type="entry name" value="Repressor_TetR_C"/>
</dbReference>
<evidence type="ECO:0000259" key="5">
    <source>
        <dbReference type="PROSITE" id="PS50977"/>
    </source>
</evidence>
<sequence length="231" mass="24577">MPDGVLPRKSVSTKSARRRAGRPLHALLGHAQITSAALKLVSKDGYKALTMSSLAKSLNVAPSALYNHVRSKQDVLVLVEEALMGRVDVTAFANRPWAEAVSVWARSYRNVFSAHVPLIPVIALLPVTNASQTLLMYDAVTKGFLRAGWPQEHIIDAIVALESFIYGSAYDVNAPADIFSPGDLAGQTPNFTAAVAHRSNQHGANDADAAFELGLSALIAGLSATIQKPAL</sequence>
<dbReference type="Gene3D" id="1.10.357.10">
    <property type="entry name" value="Tetracycline Repressor, domain 2"/>
    <property type="match status" value="1"/>
</dbReference>
<dbReference type="InterPro" id="IPR050109">
    <property type="entry name" value="HTH-type_TetR-like_transc_reg"/>
</dbReference>
<comment type="caution">
    <text evidence="6">The sequence shown here is derived from an EMBL/GenBank/DDBJ whole genome shotgun (WGS) entry which is preliminary data.</text>
</comment>
<dbReference type="EMBL" id="JBHSCQ010000005">
    <property type="protein sequence ID" value="MFC4264683.1"/>
    <property type="molecule type" value="Genomic_DNA"/>
</dbReference>
<keyword evidence="2 4" id="KW-0238">DNA-binding</keyword>
<dbReference type="SUPFAM" id="SSF48498">
    <property type="entry name" value="Tetracyclin repressor-like, C-terminal domain"/>
    <property type="match status" value="1"/>
</dbReference>
<name>A0ABV8QYD2_9MICC</name>
<reference evidence="7" key="1">
    <citation type="journal article" date="2019" name="Int. J. Syst. Evol. Microbiol.">
        <title>The Global Catalogue of Microorganisms (GCM) 10K type strain sequencing project: providing services to taxonomists for standard genome sequencing and annotation.</title>
        <authorList>
            <consortium name="The Broad Institute Genomics Platform"/>
            <consortium name="The Broad Institute Genome Sequencing Center for Infectious Disease"/>
            <person name="Wu L."/>
            <person name="Ma J."/>
        </authorList>
    </citation>
    <scope>NUCLEOTIDE SEQUENCE [LARGE SCALE GENOMIC DNA]</scope>
    <source>
        <strain evidence="7">CGMCC 1.10698</strain>
    </source>
</reference>
<evidence type="ECO:0000313" key="6">
    <source>
        <dbReference type="EMBL" id="MFC4264683.1"/>
    </source>
</evidence>
<keyword evidence="1" id="KW-0805">Transcription regulation</keyword>
<dbReference type="InterPro" id="IPR036271">
    <property type="entry name" value="Tet_transcr_reg_TetR-rel_C_sf"/>
</dbReference>